<feature type="compositionally biased region" description="Basic and acidic residues" evidence="8">
    <location>
        <begin position="30"/>
        <end position="55"/>
    </location>
</feature>
<dbReference type="PROSITE" id="PS00108">
    <property type="entry name" value="PROTEIN_KINASE_ST"/>
    <property type="match status" value="1"/>
</dbReference>
<evidence type="ECO:0000256" key="7">
    <source>
        <dbReference type="RuleBase" id="RU000304"/>
    </source>
</evidence>
<feature type="domain" description="Protein kinase" evidence="10">
    <location>
        <begin position="175"/>
        <end position="450"/>
    </location>
</feature>
<dbReference type="GO" id="GO:0004674">
    <property type="term" value="F:protein serine/threonine kinase activity"/>
    <property type="evidence" value="ECO:0007669"/>
    <property type="project" value="UniProtKB-KW"/>
</dbReference>
<dbReference type="GO" id="GO:0005737">
    <property type="term" value="C:cytoplasm"/>
    <property type="evidence" value="ECO:0007669"/>
    <property type="project" value="TreeGrafter"/>
</dbReference>
<dbReference type="Proteomes" id="UP001165122">
    <property type="component" value="Unassembled WGS sequence"/>
</dbReference>
<evidence type="ECO:0000256" key="2">
    <source>
        <dbReference type="ARBA" id="ARBA00022679"/>
    </source>
</evidence>
<feature type="signal peptide" evidence="9">
    <location>
        <begin position="1"/>
        <end position="24"/>
    </location>
</feature>
<dbReference type="SUPFAM" id="SSF56112">
    <property type="entry name" value="Protein kinase-like (PK-like)"/>
    <property type="match status" value="1"/>
</dbReference>
<reference evidence="12" key="1">
    <citation type="journal article" date="2023" name="Commun. Biol.">
        <title>Genome analysis of Parmales, the sister group of diatoms, reveals the evolutionary specialization of diatoms from phago-mixotrophs to photoautotrophs.</title>
        <authorList>
            <person name="Ban H."/>
            <person name="Sato S."/>
            <person name="Yoshikawa S."/>
            <person name="Yamada K."/>
            <person name="Nakamura Y."/>
            <person name="Ichinomiya M."/>
            <person name="Sato N."/>
            <person name="Blanc-Mathieu R."/>
            <person name="Endo H."/>
            <person name="Kuwata A."/>
            <person name="Ogata H."/>
        </authorList>
    </citation>
    <scope>NUCLEOTIDE SEQUENCE [LARGE SCALE GENOMIC DNA]</scope>
    <source>
        <strain evidence="12">NIES 3700</strain>
    </source>
</reference>
<dbReference type="PROSITE" id="PS00107">
    <property type="entry name" value="PROTEIN_KINASE_ATP"/>
    <property type="match status" value="1"/>
</dbReference>
<evidence type="ECO:0000256" key="9">
    <source>
        <dbReference type="SAM" id="SignalP"/>
    </source>
</evidence>
<keyword evidence="1 7" id="KW-0723">Serine/threonine-protein kinase</keyword>
<dbReference type="InterPro" id="IPR017441">
    <property type="entry name" value="Protein_kinase_ATP_BS"/>
</dbReference>
<evidence type="ECO:0000313" key="12">
    <source>
        <dbReference type="Proteomes" id="UP001165122"/>
    </source>
</evidence>
<keyword evidence="2" id="KW-0808">Transferase</keyword>
<dbReference type="PROSITE" id="PS50011">
    <property type="entry name" value="PROTEIN_KINASE_DOM"/>
    <property type="match status" value="1"/>
</dbReference>
<feature type="compositionally biased region" description="Basic and acidic residues" evidence="8">
    <location>
        <begin position="479"/>
        <end position="488"/>
    </location>
</feature>
<feature type="compositionally biased region" description="Polar residues" evidence="8">
    <location>
        <begin position="467"/>
        <end position="478"/>
    </location>
</feature>
<sequence length="488" mass="55317">MSESKVSLLQSWCVCSLSLTTAIALPAPQDESKYAGDESDNDDRGNEDSFDPLHVESNDPLVITLQKELKQSRKKVKEMETKTQTILKSVRDFQTQQKSLFNKYQDLRHDYKELHENMLKMLWQEMFDDGSGAGGRDSVSKRGVDGNTGRLKYDFLALKKQDAELVEEEERVGEYDIGAIIGEGQFATVKSCYSTTKEKVLAVKIIEKKKVTSLDSLKRIDNELDVLEEVAGKHPGILTLMDVLHGETYLYMFTEKLDLDLFDFYDDHPNGVTETLGRLIILGIMEGAHFIHSRNIAHRDLKPENILLRRQKGPDGTEEYDVVLCDFGLCARVEEGTLMTDFCGSPGFFAPEMFVQGEYDGKQADVWSIGCILLELLVGHDTFGECWMTAYDSEYMKRKSGFRSEIQSAVMELKELRLPSNLSDFLQDLLSDVDGKSRPTVNSLLAHDWIMESEHGRDPQIKRRLSSLDSPVLQNRTTSRTEDAFTGR</sequence>
<dbReference type="InterPro" id="IPR008271">
    <property type="entry name" value="Ser/Thr_kinase_AS"/>
</dbReference>
<comment type="similarity">
    <text evidence="7">Belongs to the protein kinase superfamily.</text>
</comment>
<evidence type="ECO:0000256" key="6">
    <source>
        <dbReference type="PROSITE-ProRule" id="PRU10141"/>
    </source>
</evidence>
<evidence type="ECO:0000256" key="5">
    <source>
        <dbReference type="ARBA" id="ARBA00022840"/>
    </source>
</evidence>
<dbReference type="PANTHER" id="PTHR24346:SF82">
    <property type="entry name" value="KP78A-RELATED"/>
    <property type="match status" value="1"/>
</dbReference>
<dbReference type="InterPro" id="IPR000719">
    <property type="entry name" value="Prot_kinase_dom"/>
</dbReference>
<dbReference type="FunFam" id="1.10.510.10:FF:000571">
    <property type="entry name" value="Maternal embryonic leucine zipper kinase"/>
    <property type="match status" value="1"/>
</dbReference>
<dbReference type="AlphaFoldDB" id="A0A9W7FHK6"/>
<protein>
    <recommendedName>
        <fullName evidence="10">Protein kinase domain-containing protein</fullName>
    </recommendedName>
</protein>
<feature type="chain" id="PRO_5040907793" description="Protein kinase domain-containing protein" evidence="9">
    <location>
        <begin position="25"/>
        <end position="488"/>
    </location>
</feature>
<proteinExistence type="inferred from homology"/>
<evidence type="ECO:0000259" key="10">
    <source>
        <dbReference type="PROSITE" id="PS50011"/>
    </source>
</evidence>
<evidence type="ECO:0000256" key="8">
    <source>
        <dbReference type="SAM" id="MobiDB-lite"/>
    </source>
</evidence>
<feature type="region of interest" description="Disordered" evidence="8">
    <location>
        <begin position="464"/>
        <end position="488"/>
    </location>
</feature>
<keyword evidence="5 6" id="KW-0067">ATP-binding</keyword>
<dbReference type="InterPro" id="IPR011009">
    <property type="entry name" value="Kinase-like_dom_sf"/>
</dbReference>
<name>A0A9W7FHK6_9STRA</name>
<keyword evidence="12" id="KW-1185">Reference proteome</keyword>
<dbReference type="GO" id="GO:0005524">
    <property type="term" value="F:ATP binding"/>
    <property type="evidence" value="ECO:0007669"/>
    <property type="project" value="UniProtKB-UniRule"/>
</dbReference>
<dbReference type="OrthoDB" id="190564at2759"/>
<keyword evidence="3 6" id="KW-0547">Nucleotide-binding</keyword>
<evidence type="ECO:0000256" key="3">
    <source>
        <dbReference type="ARBA" id="ARBA00022741"/>
    </source>
</evidence>
<accession>A0A9W7FHK6</accession>
<keyword evidence="9" id="KW-0732">Signal</keyword>
<gene>
    <name evidence="11" type="ORF">TrLO_g626</name>
</gene>
<dbReference type="PANTHER" id="PTHR24346">
    <property type="entry name" value="MAP/MICROTUBULE AFFINITY-REGULATING KINASE"/>
    <property type="match status" value="1"/>
</dbReference>
<comment type="caution">
    <text evidence="11">The sequence shown here is derived from an EMBL/GenBank/DDBJ whole genome shotgun (WGS) entry which is preliminary data.</text>
</comment>
<evidence type="ECO:0000256" key="1">
    <source>
        <dbReference type="ARBA" id="ARBA00022527"/>
    </source>
</evidence>
<dbReference type="Gene3D" id="1.10.510.10">
    <property type="entry name" value="Transferase(Phosphotransferase) domain 1"/>
    <property type="match status" value="1"/>
</dbReference>
<dbReference type="GO" id="GO:0035556">
    <property type="term" value="P:intracellular signal transduction"/>
    <property type="evidence" value="ECO:0007669"/>
    <property type="project" value="TreeGrafter"/>
</dbReference>
<dbReference type="EMBL" id="BRXW01000175">
    <property type="protein sequence ID" value="GMI12250.1"/>
    <property type="molecule type" value="Genomic_DNA"/>
</dbReference>
<dbReference type="Pfam" id="PF00069">
    <property type="entry name" value="Pkinase"/>
    <property type="match status" value="1"/>
</dbReference>
<evidence type="ECO:0000256" key="4">
    <source>
        <dbReference type="ARBA" id="ARBA00022777"/>
    </source>
</evidence>
<keyword evidence="4" id="KW-0418">Kinase</keyword>
<feature type="binding site" evidence="6">
    <location>
        <position position="204"/>
    </location>
    <ligand>
        <name>ATP</name>
        <dbReference type="ChEBI" id="CHEBI:30616"/>
    </ligand>
</feature>
<organism evidence="11 12">
    <name type="scientific">Triparma laevis f. longispina</name>
    <dbReference type="NCBI Taxonomy" id="1714387"/>
    <lineage>
        <taxon>Eukaryota</taxon>
        <taxon>Sar</taxon>
        <taxon>Stramenopiles</taxon>
        <taxon>Ochrophyta</taxon>
        <taxon>Bolidophyceae</taxon>
        <taxon>Parmales</taxon>
        <taxon>Triparmaceae</taxon>
        <taxon>Triparma</taxon>
    </lineage>
</organism>
<feature type="region of interest" description="Disordered" evidence="8">
    <location>
        <begin position="28"/>
        <end position="55"/>
    </location>
</feature>
<evidence type="ECO:0000313" key="11">
    <source>
        <dbReference type="EMBL" id="GMI12250.1"/>
    </source>
</evidence>
<dbReference type="SMART" id="SM00220">
    <property type="entry name" value="S_TKc"/>
    <property type="match status" value="1"/>
</dbReference>